<keyword evidence="2" id="KW-0808">Transferase</keyword>
<dbReference type="Gene3D" id="3.40.50.300">
    <property type="entry name" value="P-loop containing nucleotide triphosphate hydrolases"/>
    <property type="match status" value="1"/>
</dbReference>
<dbReference type="GO" id="GO:0006261">
    <property type="term" value="P:DNA-templated DNA replication"/>
    <property type="evidence" value="ECO:0007669"/>
    <property type="project" value="TreeGrafter"/>
</dbReference>
<dbReference type="GO" id="GO:0009360">
    <property type="term" value="C:DNA polymerase III complex"/>
    <property type="evidence" value="ECO:0007669"/>
    <property type="project" value="TreeGrafter"/>
</dbReference>
<keyword evidence="3" id="KW-0548">Nucleotidyltransferase</keyword>
<evidence type="ECO:0000313" key="8">
    <source>
        <dbReference type="EMBL" id="OWV32731.1"/>
    </source>
</evidence>
<organism evidence="8 9">
    <name type="scientific">Pacificimonas flava</name>
    <dbReference type="NCBI Taxonomy" id="1234595"/>
    <lineage>
        <taxon>Bacteria</taxon>
        <taxon>Pseudomonadati</taxon>
        <taxon>Pseudomonadota</taxon>
        <taxon>Alphaproteobacteria</taxon>
        <taxon>Sphingomonadales</taxon>
        <taxon>Sphingosinicellaceae</taxon>
        <taxon>Pacificimonas</taxon>
    </lineage>
</organism>
<evidence type="ECO:0000256" key="7">
    <source>
        <dbReference type="ARBA" id="ARBA00049244"/>
    </source>
</evidence>
<evidence type="ECO:0000256" key="5">
    <source>
        <dbReference type="ARBA" id="ARBA00022932"/>
    </source>
</evidence>
<comment type="similarity">
    <text evidence="6">Belongs to the DNA polymerase HolA subunit family.</text>
</comment>
<dbReference type="RefSeq" id="WP_088711525.1">
    <property type="nucleotide sequence ID" value="NZ_NFZT01000001.1"/>
</dbReference>
<keyword evidence="5" id="KW-0239">DNA-directed DNA polymerase</keyword>
<dbReference type="GO" id="GO:0003887">
    <property type="term" value="F:DNA-directed DNA polymerase activity"/>
    <property type="evidence" value="ECO:0007669"/>
    <property type="project" value="UniProtKB-KW"/>
</dbReference>
<proteinExistence type="inferred from homology"/>
<dbReference type="SUPFAM" id="SSF48019">
    <property type="entry name" value="post-AAA+ oligomerization domain-like"/>
    <property type="match status" value="1"/>
</dbReference>
<dbReference type="OrthoDB" id="9804983at2"/>
<keyword evidence="4" id="KW-0235">DNA replication</keyword>
<dbReference type="InterPro" id="IPR005790">
    <property type="entry name" value="DNA_polIII_delta"/>
</dbReference>
<name>A0A219B344_9SPHN</name>
<comment type="caution">
    <text evidence="8">The sequence shown here is derived from an EMBL/GenBank/DDBJ whole genome shotgun (WGS) entry which is preliminary data.</text>
</comment>
<dbReference type="Gene3D" id="1.20.272.10">
    <property type="match status" value="1"/>
</dbReference>
<dbReference type="AlphaFoldDB" id="A0A219B344"/>
<evidence type="ECO:0000313" key="9">
    <source>
        <dbReference type="Proteomes" id="UP000198462"/>
    </source>
</evidence>
<dbReference type="PANTHER" id="PTHR34388">
    <property type="entry name" value="DNA POLYMERASE III SUBUNIT DELTA"/>
    <property type="match status" value="1"/>
</dbReference>
<dbReference type="Proteomes" id="UP000198462">
    <property type="component" value="Unassembled WGS sequence"/>
</dbReference>
<dbReference type="InterPro" id="IPR027417">
    <property type="entry name" value="P-loop_NTPase"/>
</dbReference>
<dbReference type="GO" id="GO:0003677">
    <property type="term" value="F:DNA binding"/>
    <property type="evidence" value="ECO:0007669"/>
    <property type="project" value="InterPro"/>
</dbReference>
<evidence type="ECO:0000256" key="4">
    <source>
        <dbReference type="ARBA" id="ARBA00022705"/>
    </source>
</evidence>
<dbReference type="PANTHER" id="PTHR34388:SF1">
    <property type="entry name" value="DNA POLYMERASE III SUBUNIT DELTA"/>
    <property type="match status" value="1"/>
</dbReference>
<reference evidence="9" key="1">
    <citation type="submission" date="2017-05" db="EMBL/GenBank/DDBJ databases">
        <authorList>
            <person name="Lin X."/>
        </authorList>
    </citation>
    <scope>NUCLEOTIDE SEQUENCE [LARGE SCALE GENOMIC DNA]</scope>
    <source>
        <strain evidence="9">JLT2012</strain>
    </source>
</reference>
<evidence type="ECO:0000256" key="6">
    <source>
        <dbReference type="ARBA" id="ARBA00034754"/>
    </source>
</evidence>
<accession>A0A219B344</accession>
<comment type="catalytic activity">
    <reaction evidence="7">
        <text>DNA(n) + a 2'-deoxyribonucleoside 5'-triphosphate = DNA(n+1) + diphosphate</text>
        <dbReference type="Rhea" id="RHEA:22508"/>
        <dbReference type="Rhea" id="RHEA-COMP:17339"/>
        <dbReference type="Rhea" id="RHEA-COMP:17340"/>
        <dbReference type="ChEBI" id="CHEBI:33019"/>
        <dbReference type="ChEBI" id="CHEBI:61560"/>
        <dbReference type="ChEBI" id="CHEBI:173112"/>
        <dbReference type="EC" id="2.7.7.7"/>
    </reaction>
</comment>
<evidence type="ECO:0000256" key="3">
    <source>
        <dbReference type="ARBA" id="ARBA00022695"/>
    </source>
</evidence>
<evidence type="ECO:0000256" key="2">
    <source>
        <dbReference type="ARBA" id="ARBA00022679"/>
    </source>
</evidence>
<protein>
    <recommendedName>
        <fullName evidence="1">DNA-directed DNA polymerase</fullName>
        <ecNumber evidence="1">2.7.7.7</ecNumber>
    </recommendedName>
</protein>
<dbReference type="EC" id="2.7.7.7" evidence="1"/>
<dbReference type="InterPro" id="IPR008921">
    <property type="entry name" value="DNA_pol3_clamp-load_cplx_C"/>
</dbReference>
<dbReference type="EMBL" id="NFZT01000001">
    <property type="protein sequence ID" value="OWV32731.1"/>
    <property type="molecule type" value="Genomic_DNA"/>
</dbReference>
<evidence type="ECO:0000256" key="1">
    <source>
        <dbReference type="ARBA" id="ARBA00012417"/>
    </source>
</evidence>
<dbReference type="NCBIfam" id="TIGR01128">
    <property type="entry name" value="holA"/>
    <property type="match status" value="1"/>
</dbReference>
<sequence>MKLDKRPEIARFAANPPADVRLFLFYGADEASARASAASLFSALAGSEDTEKVHLSPANLKDSPSKLADEGAAISMFGGKRVCWVEPIAGAGANQVIAAAEALLEAGRVDNPAILIAGDLKPTHALVKLVQASKAGAALRFYAPSARDAEAAVKAMCAEMGLEPTRSALLRLTETALASQAVAEQELRKYALYLGATPETPQPLEDETLDLLGAAFAEAAFGTLVDGVLGGRPKTAIREQGRLTAEGKVAVAQTRALLRRLHQILDLNGAKPPGQSASAYLDSLGRRIFWKDKPALAAQMDLWPLADAERALDRLSFLEAKLKSSGSVNGDVRAAQEFLALARRGQQRRQRNLR</sequence>
<keyword evidence="9" id="KW-1185">Reference proteome</keyword>
<gene>
    <name evidence="8" type="ORF">B5C34_04210</name>
</gene>